<evidence type="ECO:0000313" key="5">
    <source>
        <dbReference type="Proteomes" id="UP001146351"/>
    </source>
</evidence>
<feature type="compositionally biased region" description="Acidic residues" evidence="2">
    <location>
        <begin position="291"/>
        <end position="301"/>
    </location>
</feature>
<keyword evidence="5" id="KW-1185">Reference proteome</keyword>
<evidence type="ECO:0000256" key="1">
    <source>
        <dbReference type="SAM" id="Coils"/>
    </source>
</evidence>
<evidence type="ECO:0000256" key="2">
    <source>
        <dbReference type="SAM" id="MobiDB-lite"/>
    </source>
</evidence>
<dbReference type="SUPFAM" id="SSF58022">
    <property type="entry name" value="XRCC4, C-terminal oligomerization domain"/>
    <property type="match status" value="1"/>
</dbReference>
<dbReference type="PANTHER" id="PTHR42067">
    <property type="entry name" value="YALI0C15378P"/>
    <property type="match status" value="1"/>
</dbReference>
<gene>
    <name evidence="4" type="ORF">N7492_000829</name>
</gene>
<dbReference type="OrthoDB" id="8064436at2759"/>
<reference evidence="4" key="1">
    <citation type="submission" date="2022-11" db="EMBL/GenBank/DDBJ databases">
        <authorList>
            <person name="Petersen C."/>
        </authorList>
    </citation>
    <scope>NUCLEOTIDE SEQUENCE</scope>
    <source>
        <strain evidence="4">IBT 21917</strain>
    </source>
</reference>
<dbReference type="Proteomes" id="UP001146351">
    <property type="component" value="Unassembled WGS sequence"/>
</dbReference>
<reference evidence="4" key="2">
    <citation type="journal article" date="2023" name="IMA Fungus">
        <title>Comparative genomic study of the Penicillium genus elucidates a diverse pangenome and 15 lateral gene transfer events.</title>
        <authorList>
            <person name="Petersen C."/>
            <person name="Sorensen T."/>
            <person name="Nielsen M.R."/>
            <person name="Sondergaard T.E."/>
            <person name="Sorensen J.L."/>
            <person name="Fitzpatrick D.A."/>
            <person name="Frisvad J.C."/>
            <person name="Nielsen K.L."/>
        </authorList>
    </citation>
    <scope>NUCLEOTIDE SEQUENCE</scope>
    <source>
        <strain evidence="4">IBT 21917</strain>
    </source>
</reference>
<dbReference type="AlphaFoldDB" id="A0A9W9IS23"/>
<dbReference type="InterPro" id="IPR053962">
    <property type="entry name" value="XRCC4_CC"/>
</dbReference>
<feature type="coiled-coil region" evidence="1">
    <location>
        <begin position="162"/>
        <end position="189"/>
    </location>
</feature>
<dbReference type="Pfam" id="PF21924">
    <property type="entry name" value="XRCC4_CC"/>
    <property type="match status" value="1"/>
</dbReference>
<dbReference type="InterPro" id="IPR014751">
    <property type="entry name" value="XRCC4-like_C"/>
</dbReference>
<evidence type="ECO:0000313" key="4">
    <source>
        <dbReference type="EMBL" id="KAJ5183213.1"/>
    </source>
</evidence>
<feature type="compositionally biased region" description="Acidic residues" evidence="2">
    <location>
        <begin position="252"/>
        <end position="261"/>
    </location>
</feature>
<name>A0A9W9IS23_9EURO</name>
<dbReference type="EMBL" id="JAPQKO010000001">
    <property type="protein sequence ID" value="KAJ5183213.1"/>
    <property type="molecule type" value="Genomic_DNA"/>
</dbReference>
<organism evidence="4 5">
    <name type="scientific">Penicillium capsulatum</name>
    <dbReference type="NCBI Taxonomy" id="69766"/>
    <lineage>
        <taxon>Eukaryota</taxon>
        <taxon>Fungi</taxon>
        <taxon>Dikarya</taxon>
        <taxon>Ascomycota</taxon>
        <taxon>Pezizomycotina</taxon>
        <taxon>Eurotiomycetes</taxon>
        <taxon>Eurotiomycetidae</taxon>
        <taxon>Eurotiales</taxon>
        <taxon>Aspergillaceae</taxon>
        <taxon>Penicillium</taxon>
    </lineage>
</organism>
<protein>
    <recommendedName>
        <fullName evidence="3">XRCC4 coiled-coil domain-containing protein</fullName>
    </recommendedName>
</protein>
<comment type="caution">
    <text evidence="4">The sequence shown here is derived from an EMBL/GenBank/DDBJ whole genome shotgun (WGS) entry which is preliminary data.</text>
</comment>
<proteinExistence type="predicted"/>
<keyword evidence="1" id="KW-0175">Coiled coil</keyword>
<feature type="domain" description="XRCC4 coiled-coil" evidence="3">
    <location>
        <begin position="170"/>
        <end position="207"/>
    </location>
</feature>
<feature type="region of interest" description="Disordered" evidence="2">
    <location>
        <begin position="232"/>
        <end position="366"/>
    </location>
</feature>
<sequence length="366" mass="40299">MASPRILRLARSDEPHGFILLRVSQTGPAPLDLSLIATEGESPYTGVVRQSQLSKLRLKNYQGTDEEWTRIVSLVFGQHTSPDEPIGLPEIEVSTSITGSGDEGREVVITIRKRVQDITQRLGSIALQQDDEREIELFEWSSIAAARVDALETQLTSVTDRCRVAEDTIHKLSEQLNHLLQAKDQHENQLLSHFVQLLNEKKLKIRNQQRLLASATVNPAKVAEIQAIAQQVQDPGDIQDSTKRHAQAMGGIDEDTDEDLERMDVDQTKPDSLSKSGMTDDEGPSTPQPLEEGETTTDDEGNSSTGAEESTKESFEHPPGCGNSPAPKEKLPPRRELPFTKRAPSNATKSEPTGDETAGETDDDEL</sequence>
<dbReference type="Gene3D" id="1.20.5.370">
    <property type="match status" value="1"/>
</dbReference>
<evidence type="ECO:0000259" key="3">
    <source>
        <dbReference type="Pfam" id="PF21924"/>
    </source>
</evidence>
<feature type="compositionally biased region" description="Acidic residues" evidence="2">
    <location>
        <begin position="353"/>
        <end position="366"/>
    </location>
</feature>
<accession>A0A9W9IS23</accession>
<feature type="compositionally biased region" description="Basic and acidic residues" evidence="2">
    <location>
        <begin position="327"/>
        <end position="339"/>
    </location>
</feature>
<dbReference type="PANTHER" id="PTHR42067:SF1">
    <property type="entry name" value="MITOTIC APPARATUS PROTEIN P62"/>
    <property type="match status" value="1"/>
</dbReference>